<accession>A0A1B1Z910</accession>
<comment type="similarity">
    <text evidence="1">Belongs to the YciI family.</text>
</comment>
<protein>
    <recommendedName>
        <fullName evidence="2">YCII-related domain-containing protein</fullName>
    </recommendedName>
</protein>
<proteinExistence type="inferred from homology"/>
<dbReference type="STRING" id="255247.ABE41_018110"/>
<evidence type="ECO:0000259" key="2">
    <source>
        <dbReference type="Pfam" id="PF03795"/>
    </source>
</evidence>
<dbReference type="InterPro" id="IPR005545">
    <property type="entry name" value="YCII"/>
</dbReference>
<evidence type="ECO:0000313" key="4">
    <source>
        <dbReference type="Proteomes" id="UP000077412"/>
    </source>
</evidence>
<dbReference type="InterPro" id="IPR011008">
    <property type="entry name" value="Dimeric_a/b-barrel"/>
</dbReference>
<dbReference type="AlphaFoldDB" id="A0A1B1Z910"/>
<dbReference type="OrthoDB" id="162319at2"/>
<dbReference type="SUPFAM" id="SSF54909">
    <property type="entry name" value="Dimeric alpha+beta barrel"/>
    <property type="match status" value="1"/>
</dbReference>
<keyword evidence="4" id="KW-1185">Reference proteome</keyword>
<dbReference type="PANTHER" id="PTHR37828:SF1">
    <property type="entry name" value="YCII-RELATED DOMAIN-CONTAINING PROTEIN"/>
    <property type="match status" value="1"/>
</dbReference>
<organism evidence="3 4">
    <name type="scientific">Fictibacillus arsenicus</name>
    <dbReference type="NCBI Taxonomy" id="255247"/>
    <lineage>
        <taxon>Bacteria</taxon>
        <taxon>Bacillati</taxon>
        <taxon>Bacillota</taxon>
        <taxon>Bacilli</taxon>
        <taxon>Bacillales</taxon>
        <taxon>Fictibacillaceae</taxon>
        <taxon>Fictibacillus</taxon>
    </lineage>
</organism>
<dbReference type="KEGG" id="far:ABE41_018110"/>
<dbReference type="Proteomes" id="UP000077412">
    <property type="component" value="Chromosome"/>
</dbReference>
<dbReference type="Gene3D" id="3.30.70.1060">
    <property type="entry name" value="Dimeric alpha+beta barrel"/>
    <property type="match status" value="1"/>
</dbReference>
<reference evidence="3 4" key="1">
    <citation type="submission" date="2016-08" db="EMBL/GenBank/DDBJ databases">
        <title>Complete genome sequence of Fictibacillus arsenicus G25-54, a strain with toxicity to nematodes and a potential arsenic-resistance activity.</title>
        <authorList>
            <person name="Zheng Z."/>
        </authorList>
    </citation>
    <scope>NUCLEOTIDE SEQUENCE [LARGE SCALE GENOMIC DNA]</scope>
    <source>
        <strain evidence="3 4">G25-54</strain>
    </source>
</reference>
<dbReference type="Pfam" id="PF03795">
    <property type="entry name" value="YCII"/>
    <property type="match status" value="1"/>
</dbReference>
<gene>
    <name evidence="3" type="ORF">ABE41_018110</name>
</gene>
<name>A0A1B1Z910_9BACL</name>
<dbReference type="RefSeq" id="WP_066293420.1">
    <property type="nucleotide sequence ID" value="NZ_CP016761.1"/>
</dbReference>
<dbReference type="EMBL" id="CP016761">
    <property type="protein sequence ID" value="ANX13930.1"/>
    <property type="molecule type" value="Genomic_DNA"/>
</dbReference>
<dbReference type="PANTHER" id="PTHR37828">
    <property type="entry name" value="GSR2449 PROTEIN"/>
    <property type="match status" value="1"/>
</dbReference>
<evidence type="ECO:0000256" key="1">
    <source>
        <dbReference type="ARBA" id="ARBA00007689"/>
    </source>
</evidence>
<feature type="domain" description="YCII-related" evidence="2">
    <location>
        <begin position="8"/>
        <end position="81"/>
    </location>
</feature>
<sequence>MKKFLVVIIRKPNFSGENLNAHREYIQKLRELKILNLAGGFKDQTGGAYVLECTSLEEARNIIIADPMNDPSETLYEIKEWVAS</sequence>
<evidence type="ECO:0000313" key="3">
    <source>
        <dbReference type="EMBL" id="ANX13930.1"/>
    </source>
</evidence>